<dbReference type="Proteomes" id="UP000319478">
    <property type="component" value="Unassembled WGS sequence"/>
</dbReference>
<name>A0ABQ0SFS4_NOVHA</name>
<proteinExistence type="predicted"/>
<evidence type="ECO:0000313" key="2">
    <source>
        <dbReference type="Proteomes" id="UP000319478"/>
    </source>
</evidence>
<dbReference type="RefSeq" id="WP_139312901.1">
    <property type="nucleotide sequence ID" value="NZ_BJNN01000108.1"/>
</dbReference>
<evidence type="ECO:0000313" key="1">
    <source>
        <dbReference type="EMBL" id="GEC64177.1"/>
    </source>
</evidence>
<keyword evidence="2" id="KW-1185">Reference proteome</keyword>
<reference evidence="1 2" key="1">
    <citation type="submission" date="2019-06" db="EMBL/GenBank/DDBJ databases">
        <title>Whole genome shotgun sequence of Komagataeibacter hansenii NBRC 14820.</title>
        <authorList>
            <person name="Hosoyama A."/>
            <person name="Uohara A."/>
            <person name="Ohji S."/>
            <person name="Ichikawa N."/>
        </authorList>
    </citation>
    <scope>NUCLEOTIDE SEQUENCE [LARGE SCALE GENOMIC DNA]</scope>
    <source>
        <strain evidence="1 2">NBRC 14820</strain>
    </source>
</reference>
<dbReference type="EMBL" id="BJNN01000108">
    <property type="protein sequence ID" value="GEC64177.1"/>
    <property type="molecule type" value="Genomic_DNA"/>
</dbReference>
<protein>
    <submittedName>
        <fullName evidence="1">Uncharacterized protein</fullName>
    </submittedName>
</protein>
<sequence>MITLMVCSRCGVASTLTSQFVFRDNNPECLPCYRRLSGSGAGGAIWNGPSEVREYARKQVDEAFQRGREQERAERKTDDTCRLDFMEHTQIDAMKVNGQWEILSMSGDTAETIGTGDTLRAAIDAAMNAENGDV</sequence>
<gene>
    <name evidence="1" type="ORF">GHA01_20260</name>
</gene>
<organism evidence="1 2">
    <name type="scientific">Novacetimonas hansenii</name>
    <name type="common">Komagataeibacter hansenii</name>
    <dbReference type="NCBI Taxonomy" id="436"/>
    <lineage>
        <taxon>Bacteria</taxon>
        <taxon>Pseudomonadati</taxon>
        <taxon>Pseudomonadota</taxon>
        <taxon>Alphaproteobacteria</taxon>
        <taxon>Acetobacterales</taxon>
        <taxon>Acetobacteraceae</taxon>
        <taxon>Novacetimonas</taxon>
    </lineage>
</organism>
<comment type="caution">
    <text evidence="1">The sequence shown here is derived from an EMBL/GenBank/DDBJ whole genome shotgun (WGS) entry which is preliminary data.</text>
</comment>
<accession>A0ABQ0SFS4</accession>